<keyword evidence="4" id="KW-0862">Zinc</keyword>
<dbReference type="PROSITE" id="PS00028">
    <property type="entry name" value="ZINC_FINGER_C2H2_1"/>
    <property type="match status" value="4"/>
</dbReference>
<evidence type="ECO:0000256" key="3">
    <source>
        <dbReference type="ARBA" id="ARBA00022771"/>
    </source>
</evidence>
<evidence type="ECO:0000256" key="5">
    <source>
        <dbReference type="PROSITE-ProRule" id="PRU00042"/>
    </source>
</evidence>
<evidence type="ECO:0000313" key="7">
    <source>
        <dbReference type="EMBL" id="VEN36336.1"/>
    </source>
</evidence>
<evidence type="ECO:0000313" key="8">
    <source>
        <dbReference type="Proteomes" id="UP000410492"/>
    </source>
</evidence>
<evidence type="ECO:0000256" key="2">
    <source>
        <dbReference type="ARBA" id="ARBA00022737"/>
    </source>
</evidence>
<keyword evidence="2" id="KW-0677">Repeat</keyword>
<dbReference type="PANTHER" id="PTHR24403">
    <property type="entry name" value="ZINC FINGER PROTEIN"/>
    <property type="match status" value="1"/>
</dbReference>
<dbReference type="Gene3D" id="3.30.160.60">
    <property type="entry name" value="Classic Zinc Finger"/>
    <property type="match status" value="5"/>
</dbReference>
<evidence type="ECO:0000256" key="1">
    <source>
        <dbReference type="ARBA" id="ARBA00022723"/>
    </source>
</evidence>
<dbReference type="InterPro" id="IPR013087">
    <property type="entry name" value="Znf_C2H2_type"/>
</dbReference>
<dbReference type="InterPro" id="IPR036236">
    <property type="entry name" value="Znf_C2H2_sf"/>
</dbReference>
<dbReference type="SMART" id="SM00355">
    <property type="entry name" value="ZnF_C2H2"/>
    <property type="match status" value="11"/>
</dbReference>
<feature type="domain" description="C2H2-type" evidence="6">
    <location>
        <begin position="410"/>
        <end position="434"/>
    </location>
</feature>
<keyword evidence="1" id="KW-0479">Metal-binding</keyword>
<reference evidence="7 8" key="1">
    <citation type="submission" date="2019-01" db="EMBL/GenBank/DDBJ databases">
        <authorList>
            <person name="Sayadi A."/>
        </authorList>
    </citation>
    <scope>NUCLEOTIDE SEQUENCE [LARGE SCALE GENOMIC DNA]</scope>
</reference>
<organism evidence="7 8">
    <name type="scientific">Callosobruchus maculatus</name>
    <name type="common">Southern cowpea weevil</name>
    <name type="synonym">Pulse bruchid</name>
    <dbReference type="NCBI Taxonomy" id="64391"/>
    <lineage>
        <taxon>Eukaryota</taxon>
        <taxon>Metazoa</taxon>
        <taxon>Ecdysozoa</taxon>
        <taxon>Arthropoda</taxon>
        <taxon>Hexapoda</taxon>
        <taxon>Insecta</taxon>
        <taxon>Pterygota</taxon>
        <taxon>Neoptera</taxon>
        <taxon>Endopterygota</taxon>
        <taxon>Coleoptera</taxon>
        <taxon>Polyphaga</taxon>
        <taxon>Cucujiformia</taxon>
        <taxon>Chrysomeloidea</taxon>
        <taxon>Chrysomelidae</taxon>
        <taxon>Bruchinae</taxon>
        <taxon>Bruchini</taxon>
        <taxon>Callosobruchus</taxon>
    </lineage>
</organism>
<proteinExistence type="predicted"/>
<dbReference type="InterPro" id="IPR050688">
    <property type="entry name" value="Zinc_finger/UBP_domain"/>
</dbReference>
<evidence type="ECO:0000256" key="4">
    <source>
        <dbReference type="ARBA" id="ARBA00022833"/>
    </source>
</evidence>
<sequence length="440" mass="51297">MENKMIAIDTIKFEVDEVKVETSEVDNGSLGVDEVTWELDFKDESTKSSSNSTVEWQILRMQHHAVAKKTKKKTFSCYDCDYIACHKVHLINHMKQHKNPKSVYRYSSNDKLNVCTHCTATFKSKFYLDDHIVKKHPNFINSISSKIHDCKYCSFKTTIKASLGHHMFRHPEAVDSSMLKICEHCDATFISRSSLDDHIVRKHPTCVEAVSRKIHECQYCTFKTTHKSSFDRHVFNHSQTSLHKCSHCTYEAMTQRSLTRHMHQYHAILEDIGKLKMCKYCNAKFKTDFALDVHTIRKHPDFFDNISRKIHQCKHCPFKTVDKSGLARHMFKHSDTADRRMDIKCLYCTGTFCSKQSIHEHIVQKHPDFAENVSGKIHECAYCPYKTTRKLKLDMHMLKHPKAANVCEFSICIHCSKKFKRQESLRVHILKKHTILVAPD</sequence>
<feature type="domain" description="C2H2-type" evidence="6">
    <location>
        <begin position="75"/>
        <end position="102"/>
    </location>
</feature>
<dbReference type="Proteomes" id="UP000410492">
    <property type="component" value="Unassembled WGS sequence"/>
</dbReference>
<dbReference type="AlphaFoldDB" id="A0A653BMY4"/>
<dbReference type="GO" id="GO:0045944">
    <property type="term" value="P:positive regulation of transcription by RNA polymerase II"/>
    <property type="evidence" value="ECO:0007669"/>
    <property type="project" value="TreeGrafter"/>
</dbReference>
<dbReference type="GO" id="GO:0005634">
    <property type="term" value="C:nucleus"/>
    <property type="evidence" value="ECO:0007669"/>
    <property type="project" value="TreeGrafter"/>
</dbReference>
<dbReference type="OrthoDB" id="3561125at2759"/>
<dbReference type="GO" id="GO:0008270">
    <property type="term" value="F:zinc ion binding"/>
    <property type="evidence" value="ECO:0007669"/>
    <property type="project" value="UniProtKB-KW"/>
</dbReference>
<keyword evidence="8" id="KW-1185">Reference proteome</keyword>
<name>A0A653BMY4_CALMS</name>
<keyword evidence="3 5" id="KW-0863">Zinc-finger</keyword>
<protein>
    <recommendedName>
        <fullName evidence="6">C2H2-type domain-containing protein</fullName>
    </recommendedName>
</protein>
<accession>A0A653BMY4</accession>
<dbReference type="EMBL" id="CAACVG010002335">
    <property type="protein sequence ID" value="VEN36336.1"/>
    <property type="molecule type" value="Genomic_DNA"/>
</dbReference>
<dbReference type="PROSITE" id="PS50157">
    <property type="entry name" value="ZINC_FINGER_C2H2_2"/>
    <property type="match status" value="2"/>
</dbReference>
<evidence type="ECO:0000259" key="6">
    <source>
        <dbReference type="PROSITE" id="PS50157"/>
    </source>
</evidence>
<dbReference type="PANTHER" id="PTHR24403:SF67">
    <property type="entry name" value="FI01116P-RELATED"/>
    <property type="match status" value="1"/>
</dbReference>
<gene>
    <name evidence="7" type="ORF">CALMAC_LOCUS1988</name>
</gene>
<dbReference type="SUPFAM" id="SSF57667">
    <property type="entry name" value="beta-beta-alpha zinc fingers"/>
    <property type="match status" value="1"/>
</dbReference>